<comment type="caution">
    <text evidence="1">The sequence shown here is derived from an EMBL/GenBank/DDBJ whole genome shotgun (WGS) entry which is preliminary data.</text>
</comment>
<evidence type="ECO:0000313" key="2">
    <source>
        <dbReference type="Proteomes" id="UP000326757"/>
    </source>
</evidence>
<gene>
    <name evidence="1" type="ORF">EYC80_000426</name>
</gene>
<keyword evidence="2" id="KW-1185">Reference proteome</keyword>
<dbReference type="Proteomes" id="UP000326757">
    <property type="component" value="Unassembled WGS sequence"/>
</dbReference>
<proteinExistence type="predicted"/>
<sequence>MHLSFKTATSVIRLMLQSGAYIIQQDHQIYSNEKVQVPVFAERHHNVRSSKSDKSSRAQLVSKFLHIRRKTPNPNVELQ</sequence>
<accession>A0A5N6KAJ5</accession>
<reference evidence="1 2" key="1">
    <citation type="submission" date="2019-06" db="EMBL/GenBank/DDBJ databases">
        <title>Genome Sequence of the Brown Rot Fungal Pathogen Monilinia laxa.</title>
        <authorList>
            <person name="De Miccolis Angelini R.M."/>
            <person name="Landi L."/>
            <person name="Abate D."/>
            <person name="Pollastro S."/>
            <person name="Romanazzi G."/>
            <person name="Faretra F."/>
        </authorList>
    </citation>
    <scope>NUCLEOTIDE SEQUENCE [LARGE SCALE GENOMIC DNA]</scope>
    <source>
        <strain evidence="1 2">Mlax316</strain>
    </source>
</reference>
<evidence type="ECO:0000313" key="1">
    <source>
        <dbReference type="EMBL" id="KAB8300207.1"/>
    </source>
</evidence>
<dbReference type="AlphaFoldDB" id="A0A5N6KAJ5"/>
<dbReference type="EMBL" id="VIGI01000005">
    <property type="protein sequence ID" value="KAB8300207.1"/>
    <property type="molecule type" value="Genomic_DNA"/>
</dbReference>
<organism evidence="1 2">
    <name type="scientific">Monilinia laxa</name>
    <name type="common">Brown rot fungus</name>
    <name type="synonym">Sclerotinia laxa</name>
    <dbReference type="NCBI Taxonomy" id="61186"/>
    <lineage>
        <taxon>Eukaryota</taxon>
        <taxon>Fungi</taxon>
        <taxon>Dikarya</taxon>
        <taxon>Ascomycota</taxon>
        <taxon>Pezizomycotina</taxon>
        <taxon>Leotiomycetes</taxon>
        <taxon>Helotiales</taxon>
        <taxon>Sclerotiniaceae</taxon>
        <taxon>Monilinia</taxon>
    </lineage>
</organism>
<protein>
    <submittedName>
        <fullName evidence="1">Uncharacterized protein</fullName>
    </submittedName>
</protein>
<name>A0A5N6KAJ5_MONLA</name>